<evidence type="ECO:0000313" key="4">
    <source>
        <dbReference type="Proteomes" id="UP000274756"/>
    </source>
</evidence>
<dbReference type="SMART" id="SM00751">
    <property type="entry name" value="BSD"/>
    <property type="match status" value="1"/>
</dbReference>
<dbReference type="Pfam" id="PF03909">
    <property type="entry name" value="BSD"/>
    <property type="match status" value="1"/>
</dbReference>
<proteinExistence type="predicted"/>
<dbReference type="InterPro" id="IPR051494">
    <property type="entry name" value="BSD_domain-containing"/>
</dbReference>
<dbReference type="SUPFAM" id="SSF140383">
    <property type="entry name" value="BSD domain-like"/>
    <property type="match status" value="1"/>
</dbReference>
<dbReference type="Proteomes" id="UP000038040">
    <property type="component" value="Unplaced"/>
</dbReference>
<dbReference type="PANTHER" id="PTHR16019">
    <property type="entry name" value="SYNAPSE-ASSOCIATED PROTEIN"/>
    <property type="match status" value="1"/>
</dbReference>
<dbReference type="PROSITE" id="PS50858">
    <property type="entry name" value="BSD"/>
    <property type="match status" value="1"/>
</dbReference>
<dbReference type="Proteomes" id="UP000274756">
    <property type="component" value="Unassembled WGS sequence"/>
</dbReference>
<name>A0A0N4ULE8_DRAME</name>
<dbReference type="WBParaSite" id="DME_0000862101-mRNA-1">
    <property type="protein sequence ID" value="DME_0000862101-mRNA-1"/>
    <property type="gene ID" value="DME_0000862101"/>
</dbReference>
<feature type="domain" description="BSD" evidence="1">
    <location>
        <begin position="96"/>
        <end position="148"/>
    </location>
</feature>
<evidence type="ECO:0000259" key="1">
    <source>
        <dbReference type="PROSITE" id="PS50858"/>
    </source>
</evidence>
<evidence type="ECO:0000313" key="2">
    <source>
        <dbReference type="EMBL" id="VDN52563.1"/>
    </source>
</evidence>
<dbReference type="OrthoDB" id="47923at2759"/>
<dbReference type="GO" id="GO:0005794">
    <property type="term" value="C:Golgi apparatus"/>
    <property type="evidence" value="ECO:0007669"/>
    <property type="project" value="TreeGrafter"/>
</dbReference>
<dbReference type="GO" id="GO:0038203">
    <property type="term" value="P:TORC2 signaling"/>
    <property type="evidence" value="ECO:0007669"/>
    <property type="project" value="TreeGrafter"/>
</dbReference>
<reference evidence="5" key="1">
    <citation type="submission" date="2017-02" db="UniProtKB">
        <authorList>
            <consortium name="WormBaseParasite"/>
        </authorList>
    </citation>
    <scope>IDENTIFICATION</scope>
</reference>
<protein>
    <submittedName>
        <fullName evidence="5">BSD domain-containing protein</fullName>
    </submittedName>
</protein>
<reference evidence="2 4" key="2">
    <citation type="submission" date="2018-11" db="EMBL/GenBank/DDBJ databases">
        <authorList>
            <consortium name="Pathogen Informatics"/>
        </authorList>
    </citation>
    <scope>NUCLEOTIDE SEQUENCE [LARGE SCALE GENOMIC DNA]</scope>
</reference>
<evidence type="ECO:0000313" key="5">
    <source>
        <dbReference type="WBParaSite" id="DME_0000862101-mRNA-1"/>
    </source>
</evidence>
<dbReference type="GO" id="GO:0048172">
    <property type="term" value="P:regulation of short-term neuronal synaptic plasticity"/>
    <property type="evidence" value="ECO:0007669"/>
    <property type="project" value="TreeGrafter"/>
</dbReference>
<dbReference type="GO" id="GO:0045202">
    <property type="term" value="C:synapse"/>
    <property type="evidence" value="ECO:0007669"/>
    <property type="project" value="TreeGrafter"/>
</dbReference>
<dbReference type="STRING" id="318479.A0A0N4ULE8"/>
<dbReference type="Gene3D" id="1.10.3970.10">
    <property type="entry name" value="BSD domain"/>
    <property type="match status" value="1"/>
</dbReference>
<dbReference type="EMBL" id="UYYG01000066">
    <property type="protein sequence ID" value="VDN52563.1"/>
    <property type="molecule type" value="Genomic_DNA"/>
</dbReference>
<dbReference type="PANTHER" id="PTHR16019:SF6">
    <property type="entry name" value="SYNAPSE-ASSOCIATED PROTEIN 1"/>
    <property type="match status" value="1"/>
</dbReference>
<sequence>MFDSFFVFAKGATTRATTAAAEVAAEKVQYFRNFVKDKTVIGDLEKEQEKFCAEVDNNALKLGTVPWADLPDNLIAKKHILALSLDNRNFLRDAPAESNFNIPHMQRVAAIMLQEDSNLRKIRYQLVPKLINEERFWKNYFYRVSLVRQSILSENNMIDEEPICSRNVKADNEEKVKNKTAYESSNIEPFKENIMEGNQQLEEIKETISVENQKNEGDWEKELELEFNDYELVTDQMEKSNAQWEEEIAELLENP</sequence>
<gene>
    <name evidence="2" type="ORF">DME_LOCUS2536</name>
</gene>
<dbReference type="GO" id="GO:0005634">
    <property type="term" value="C:nucleus"/>
    <property type="evidence" value="ECO:0007669"/>
    <property type="project" value="TreeGrafter"/>
</dbReference>
<organism evidence="3 5">
    <name type="scientific">Dracunculus medinensis</name>
    <name type="common">Guinea worm</name>
    <dbReference type="NCBI Taxonomy" id="318479"/>
    <lineage>
        <taxon>Eukaryota</taxon>
        <taxon>Metazoa</taxon>
        <taxon>Ecdysozoa</taxon>
        <taxon>Nematoda</taxon>
        <taxon>Chromadorea</taxon>
        <taxon>Rhabditida</taxon>
        <taxon>Spirurina</taxon>
        <taxon>Dracunculoidea</taxon>
        <taxon>Dracunculidae</taxon>
        <taxon>Dracunculus</taxon>
    </lineage>
</organism>
<keyword evidence="4" id="KW-1185">Reference proteome</keyword>
<dbReference type="InterPro" id="IPR035925">
    <property type="entry name" value="BSD_dom_sf"/>
</dbReference>
<accession>A0A0N4ULE8</accession>
<dbReference type="AlphaFoldDB" id="A0A0N4ULE8"/>
<evidence type="ECO:0000313" key="3">
    <source>
        <dbReference type="Proteomes" id="UP000038040"/>
    </source>
</evidence>
<dbReference type="InterPro" id="IPR005607">
    <property type="entry name" value="BSD_dom"/>
</dbReference>